<keyword evidence="2" id="KW-1185">Reference proteome</keyword>
<dbReference type="RefSeq" id="WP_072974439.1">
    <property type="nucleotide sequence ID" value="NZ_FQTY01000004.1"/>
</dbReference>
<dbReference type="InterPro" id="IPR047735">
    <property type="entry name" value="GrdX-like"/>
</dbReference>
<dbReference type="GeneID" id="90995644"/>
<dbReference type="AlphaFoldDB" id="A0A1M4UZY2"/>
<dbReference type="NCBIfam" id="NF038093">
    <property type="entry name" value="GrdX"/>
    <property type="match status" value="1"/>
</dbReference>
<evidence type="ECO:0000313" key="2">
    <source>
        <dbReference type="Proteomes" id="UP000184114"/>
    </source>
</evidence>
<reference evidence="2" key="1">
    <citation type="submission" date="2016-11" db="EMBL/GenBank/DDBJ databases">
        <authorList>
            <person name="Varghese N."/>
            <person name="Submissions S."/>
        </authorList>
    </citation>
    <scope>NUCLEOTIDE SEQUENCE [LARGE SCALE GENOMIC DNA]</scope>
    <source>
        <strain evidence="2">DSM 18095</strain>
    </source>
</reference>
<evidence type="ECO:0008006" key="3">
    <source>
        <dbReference type="Google" id="ProtNLM"/>
    </source>
</evidence>
<gene>
    <name evidence="1" type="ORF">SAMN02745784_01278</name>
</gene>
<evidence type="ECO:0000313" key="1">
    <source>
        <dbReference type="EMBL" id="SHE62235.1"/>
    </source>
</evidence>
<name>A0A1M4UZY2_9FIRM</name>
<dbReference type="Proteomes" id="UP000184114">
    <property type="component" value="Unassembled WGS sequence"/>
</dbReference>
<dbReference type="EMBL" id="FQTY01000004">
    <property type="protein sequence ID" value="SHE62235.1"/>
    <property type="molecule type" value="Genomic_DNA"/>
</dbReference>
<accession>A0A1M4UZY2</accession>
<protein>
    <recommendedName>
        <fullName evidence="3">GrdX protein</fullName>
    </recommendedName>
</protein>
<dbReference type="STRING" id="1123404.SAMN02745784_01278"/>
<proteinExistence type="predicted"/>
<organism evidence="1 2">
    <name type="scientific">Tissierella praeacuta DSM 18095</name>
    <dbReference type="NCBI Taxonomy" id="1123404"/>
    <lineage>
        <taxon>Bacteria</taxon>
        <taxon>Bacillati</taxon>
        <taxon>Bacillota</taxon>
        <taxon>Tissierellia</taxon>
        <taxon>Tissierellales</taxon>
        <taxon>Tissierellaceae</taxon>
        <taxon>Tissierella</taxon>
    </lineage>
</organism>
<sequence>MSSIIVTNNPYVYEKYKDKMEVIYKDNLNYIQILEFLRDKIHEGHQLLTHPLSGSVKPNETPYKTIMISKEKGNLDQQGILIVEESIATAKKFQSNKPTPDWTERVLDDFRVIDLSLIENVIDKLGHK</sequence>